<reference evidence="1 2" key="1">
    <citation type="submission" date="2018-01" db="EMBL/GenBank/DDBJ databases">
        <title>The draft genome sequence of Halioglobus japonicus S1-36.</title>
        <authorList>
            <person name="Du Z.-J."/>
            <person name="Shi M.-J."/>
        </authorList>
    </citation>
    <scope>NUCLEOTIDE SEQUENCE [LARGE SCALE GENOMIC DNA]</scope>
    <source>
        <strain evidence="1 2">S1-36</strain>
    </source>
</reference>
<dbReference type="InterPro" id="IPR011047">
    <property type="entry name" value="Quinoprotein_ADH-like_sf"/>
</dbReference>
<name>A0AAP8MGG4_9GAMM</name>
<proteinExistence type="predicted"/>
<organism evidence="1 2">
    <name type="scientific">Halioglobus japonicus</name>
    <dbReference type="NCBI Taxonomy" id="930805"/>
    <lineage>
        <taxon>Bacteria</taxon>
        <taxon>Pseudomonadati</taxon>
        <taxon>Pseudomonadota</taxon>
        <taxon>Gammaproteobacteria</taxon>
        <taxon>Cellvibrionales</taxon>
        <taxon>Halieaceae</taxon>
        <taxon>Halioglobus</taxon>
    </lineage>
</organism>
<protein>
    <submittedName>
        <fullName evidence="1">Uncharacterized protein</fullName>
    </submittedName>
</protein>
<accession>A0AAP8MGG4</accession>
<dbReference type="Proteomes" id="UP000235162">
    <property type="component" value="Unassembled WGS sequence"/>
</dbReference>
<dbReference type="AlphaFoldDB" id="A0AAP8MGG4"/>
<gene>
    <name evidence="1" type="ORF">C0029_01740</name>
</gene>
<keyword evidence="2" id="KW-1185">Reference proteome</keyword>
<evidence type="ECO:0000313" key="1">
    <source>
        <dbReference type="EMBL" id="PLW87342.1"/>
    </source>
</evidence>
<dbReference type="RefSeq" id="WP_084200581.1">
    <property type="nucleotide sequence ID" value="NZ_BMYL01000001.1"/>
</dbReference>
<dbReference type="SUPFAM" id="SSF50998">
    <property type="entry name" value="Quinoprotein alcohol dehydrogenase-like"/>
    <property type="match status" value="1"/>
</dbReference>
<dbReference type="EMBL" id="PKUR01000001">
    <property type="protein sequence ID" value="PLW87342.1"/>
    <property type="molecule type" value="Genomic_DNA"/>
</dbReference>
<evidence type="ECO:0000313" key="2">
    <source>
        <dbReference type="Proteomes" id="UP000235162"/>
    </source>
</evidence>
<sequence>MNTALPTVIATSVVRGSHQGESHGGVYTIDFNNCAVTQHIDWNTTDIDFAGRGADRGLRGIAFDRDHIFIAASDELFCFDPEFNQVGAWRNPYLKHCHEICVYQRMLFLTSTGFDSILAFDLDKQAFSWGFYLQSQGGQWSGFSFDPRSDKGPKPSNAKHINMVHVDRGGIFISGLRTGALLRNSGGSGVTALCSLPQGCHNARPFGEGILLNDTQADCLRHVPHVGAQRAFKVPQYAEESIEFAGVDTSRIARQGFGRGLCVIDGTTIAGGSSPSTVTLHDLETGATLASINLTMDIRNAIHGLELWPY</sequence>
<dbReference type="KEGG" id="hja:BST95_16460"/>
<comment type="caution">
    <text evidence="1">The sequence shown here is derived from an EMBL/GenBank/DDBJ whole genome shotgun (WGS) entry which is preliminary data.</text>
</comment>